<accession>A0ABX2AZL6</accession>
<comment type="caution">
    <text evidence="5">The sequence shown here is derived from an EMBL/GenBank/DDBJ whole genome shotgun (WGS) entry which is preliminary data.</text>
</comment>
<evidence type="ECO:0000256" key="3">
    <source>
        <dbReference type="ARBA" id="ARBA00022679"/>
    </source>
</evidence>
<proteinExistence type="inferred from homology"/>
<keyword evidence="3" id="KW-0808">Transferase</keyword>
<organism evidence="5 6">
    <name type="scientific">Xylanibacter rodentium</name>
    <dbReference type="NCBI Taxonomy" id="2736289"/>
    <lineage>
        <taxon>Bacteria</taxon>
        <taxon>Pseudomonadati</taxon>
        <taxon>Bacteroidota</taxon>
        <taxon>Bacteroidia</taxon>
        <taxon>Bacteroidales</taxon>
        <taxon>Prevotellaceae</taxon>
        <taxon>Xylanibacter</taxon>
    </lineage>
</organism>
<protein>
    <submittedName>
        <fullName evidence="5">Glycosyltransferase family 2 protein</fullName>
    </submittedName>
</protein>
<dbReference type="InterPro" id="IPR029044">
    <property type="entry name" value="Nucleotide-diphossugar_trans"/>
</dbReference>
<evidence type="ECO:0000256" key="1">
    <source>
        <dbReference type="ARBA" id="ARBA00006739"/>
    </source>
</evidence>
<keyword evidence="6" id="KW-1185">Reference proteome</keyword>
<evidence type="ECO:0000256" key="2">
    <source>
        <dbReference type="ARBA" id="ARBA00022676"/>
    </source>
</evidence>
<dbReference type="PANTHER" id="PTHR43630:SF1">
    <property type="entry name" value="POLY-BETA-1,6-N-ACETYL-D-GLUCOSAMINE SYNTHASE"/>
    <property type="match status" value="1"/>
</dbReference>
<sequence>MFTTFIHVLEIILWITMFISVAYVMFYAIVSLLPKKIEENPFEERHKAARPRKFLVIFPAYAEDSVILESVKSFLQQDYPSDSFHITVVSDHMSDETNIKLLSLPITLLTPVFEKSSKAEALKYAMQYSHSDYDNVVILDADNIVENEFLRKLNLAHYKGYDAIQCHRCAKNMNNSIATLDAVSEEINNTLFRMAHNRLFVSSALIGSGMSFDYDWFRKTVKKIYNVGEDRDLEIMLIKSCLYTKYEEDIHVFDEKVSSMDSFQGQRRRWMLSQFNSFCYMIPRLPKALKRHDVDFVDLAFQQMLIPRSILLAGVLFMAVITLVVIPAWSIKWWVLLCCLSLSLLVATPARLRTKAVFCSLTAMPALVWRMLCNVRHLDKNNKDFIHTPHNK</sequence>
<feature type="transmembrane region" description="Helical" evidence="4">
    <location>
        <begin position="333"/>
        <end position="352"/>
    </location>
</feature>
<feature type="transmembrane region" description="Helical" evidence="4">
    <location>
        <begin position="12"/>
        <end position="33"/>
    </location>
</feature>
<dbReference type="EMBL" id="JABKKE010000019">
    <property type="protein sequence ID" value="NPE14852.1"/>
    <property type="molecule type" value="Genomic_DNA"/>
</dbReference>
<dbReference type="Pfam" id="PF13641">
    <property type="entry name" value="Glyco_tranf_2_3"/>
    <property type="match status" value="1"/>
</dbReference>
<dbReference type="RefSeq" id="WP_172178151.1">
    <property type="nucleotide sequence ID" value="NZ_CASGIA010000014.1"/>
</dbReference>
<name>A0ABX2AZL6_9BACT</name>
<evidence type="ECO:0000256" key="4">
    <source>
        <dbReference type="SAM" id="Phobius"/>
    </source>
</evidence>
<keyword evidence="4" id="KW-0812">Transmembrane</keyword>
<gene>
    <name evidence="5" type="ORF">HPS55_11050</name>
</gene>
<feature type="transmembrane region" description="Helical" evidence="4">
    <location>
        <begin position="310"/>
        <end position="327"/>
    </location>
</feature>
<evidence type="ECO:0000313" key="6">
    <source>
        <dbReference type="Proteomes" id="UP001193734"/>
    </source>
</evidence>
<dbReference type="Gene3D" id="3.90.550.10">
    <property type="entry name" value="Spore Coat Polysaccharide Biosynthesis Protein SpsA, Chain A"/>
    <property type="match status" value="1"/>
</dbReference>
<keyword evidence="4" id="KW-1133">Transmembrane helix</keyword>
<dbReference type="GeneID" id="82158302"/>
<comment type="similarity">
    <text evidence="1">Belongs to the glycosyltransferase 2 family.</text>
</comment>
<keyword evidence="4" id="KW-0472">Membrane</keyword>
<keyword evidence="2" id="KW-0328">Glycosyltransferase</keyword>
<dbReference type="CDD" id="cd06423">
    <property type="entry name" value="CESA_like"/>
    <property type="match status" value="1"/>
</dbReference>
<reference evidence="5 6" key="1">
    <citation type="submission" date="2020-05" db="EMBL/GenBank/DDBJ databases">
        <title>Distinct polysaccharide utilization as determinants for interspecies competition between intestinal Prevotella spp.</title>
        <authorList>
            <person name="Galvez E.J.C."/>
            <person name="Iljazovic A."/>
            <person name="Strowig T."/>
        </authorList>
    </citation>
    <scope>NUCLEOTIDE SEQUENCE [LARGE SCALE GENOMIC DNA]</scope>
    <source>
        <strain evidence="5 6">PROD</strain>
    </source>
</reference>
<dbReference type="SUPFAM" id="SSF53448">
    <property type="entry name" value="Nucleotide-diphospho-sugar transferases"/>
    <property type="match status" value="1"/>
</dbReference>
<dbReference type="PANTHER" id="PTHR43630">
    <property type="entry name" value="POLY-BETA-1,6-N-ACETYL-D-GLUCOSAMINE SYNTHASE"/>
    <property type="match status" value="1"/>
</dbReference>
<dbReference type="Proteomes" id="UP001193734">
    <property type="component" value="Unassembled WGS sequence"/>
</dbReference>
<evidence type="ECO:0000313" key="5">
    <source>
        <dbReference type="EMBL" id="NPE14852.1"/>
    </source>
</evidence>